<comment type="caution">
    <text evidence="2">The sequence shown here is derived from an EMBL/GenBank/DDBJ whole genome shotgun (WGS) entry which is preliminary data.</text>
</comment>
<gene>
    <name evidence="2" type="ORF">ACFO0U_02545</name>
</gene>
<sequence length="54" mass="5825">MMEPITASLFGVVVLGESLMNIQIVGTVLLLVTVTTLSVYTSPKERVEGEFTLP</sequence>
<accession>A0ABV9CYS3</accession>
<dbReference type="RefSeq" id="WP_343315523.1">
    <property type="nucleotide sequence ID" value="NZ_JAKGAN010000004.1"/>
</dbReference>
<keyword evidence="1" id="KW-1133">Transmembrane helix</keyword>
<evidence type="ECO:0000313" key="2">
    <source>
        <dbReference type="EMBL" id="MFC4537664.1"/>
    </source>
</evidence>
<keyword evidence="1" id="KW-0472">Membrane</keyword>
<feature type="transmembrane region" description="Helical" evidence="1">
    <location>
        <begin position="20"/>
        <end position="40"/>
    </location>
</feature>
<name>A0ABV9CYS3_9GAMM</name>
<evidence type="ECO:0000313" key="3">
    <source>
        <dbReference type="Proteomes" id="UP001596030"/>
    </source>
</evidence>
<evidence type="ECO:0008006" key="4">
    <source>
        <dbReference type="Google" id="ProtNLM"/>
    </source>
</evidence>
<keyword evidence="1" id="KW-0812">Transmembrane</keyword>
<dbReference type="Proteomes" id="UP001596030">
    <property type="component" value="Unassembled WGS sequence"/>
</dbReference>
<organism evidence="2 3">
    <name type="scientific">Chromohalobacter sarecensis</name>
    <dbReference type="NCBI Taxonomy" id="245294"/>
    <lineage>
        <taxon>Bacteria</taxon>
        <taxon>Pseudomonadati</taxon>
        <taxon>Pseudomonadota</taxon>
        <taxon>Gammaproteobacteria</taxon>
        <taxon>Oceanospirillales</taxon>
        <taxon>Halomonadaceae</taxon>
        <taxon>Chromohalobacter</taxon>
    </lineage>
</organism>
<evidence type="ECO:0000256" key="1">
    <source>
        <dbReference type="SAM" id="Phobius"/>
    </source>
</evidence>
<reference evidence="3" key="1">
    <citation type="journal article" date="2019" name="Int. J. Syst. Evol. Microbiol.">
        <title>The Global Catalogue of Microorganisms (GCM) 10K type strain sequencing project: providing services to taxonomists for standard genome sequencing and annotation.</title>
        <authorList>
            <consortium name="The Broad Institute Genomics Platform"/>
            <consortium name="The Broad Institute Genome Sequencing Center for Infectious Disease"/>
            <person name="Wu L."/>
            <person name="Ma J."/>
        </authorList>
    </citation>
    <scope>NUCLEOTIDE SEQUENCE [LARGE SCALE GENOMIC DNA]</scope>
    <source>
        <strain evidence="3">CGMCC 1.12121</strain>
    </source>
</reference>
<dbReference type="EMBL" id="JBHSEU010000006">
    <property type="protein sequence ID" value="MFC4537664.1"/>
    <property type="molecule type" value="Genomic_DNA"/>
</dbReference>
<keyword evidence="3" id="KW-1185">Reference proteome</keyword>
<protein>
    <recommendedName>
        <fullName evidence="4">EamA domain-containing protein</fullName>
    </recommendedName>
</protein>
<proteinExistence type="predicted"/>